<dbReference type="Gene3D" id="1.20.1720.10">
    <property type="entry name" value="Multidrug resistance protein D"/>
    <property type="match status" value="1"/>
</dbReference>
<evidence type="ECO:0000256" key="2">
    <source>
        <dbReference type="ARBA" id="ARBA00022692"/>
    </source>
</evidence>
<evidence type="ECO:0000256" key="4">
    <source>
        <dbReference type="ARBA" id="ARBA00023136"/>
    </source>
</evidence>
<feature type="transmembrane region" description="Helical" evidence="5">
    <location>
        <begin position="116"/>
        <end position="137"/>
    </location>
</feature>
<reference evidence="7 8" key="1">
    <citation type="submission" date="2023-07" db="EMBL/GenBank/DDBJ databases">
        <title>Sequencing the genomes of 1000 actinobacteria strains.</title>
        <authorList>
            <person name="Klenk H.-P."/>
        </authorList>
    </citation>
    <scope>NUCLEOTIDE SEQUENCE [LARGE SCALE GENOMIC DNA]</scope>
    <source>
        <strain evidence="7 8">DSM 14555</strain>
    </source>
</reference>
<evidence type="ECO:0000256" key="5">
    <source>
        <dbReference type="SAM" id="Phobius"/>
    </source>
</evidence>
<feature type="transmembrane region" description="Helical" evidence="5">
    <location>
        <begin position="443"/>
        <end position="464"/>
    </location>
</feature>
<organism evidence="7 8">
    <name type="scientific">Arthrobacter russicus</name>
    <dbReference type="NCBI Taxonomy" id="172040"/>
    <lineage>
        <taxon>Bacteria</taxon>
        <taxon>Bacillati</taxon>
        <taxon>Actinomycetota</taxon>
        <taxon>Actinomycetes</taxon>
        <taxon>Micrococcales</taxon>
        <taxon>Micrococcaceae</taxon>
        <taxon>Arthrobacter</taxon>
    </lineage>
</organism>
<dbReference type="InterPro" id="IPR020846">
    <property type="entry name" value="MFS_dom"/>
</dbReference>
<feature type="domain" description="Major facilitator superfamily (MFS) profile" evidence="6">
    <location>
        <begin position="26"/>
        <end position="467"/>
    </location>
</feature>
<feature type="transmembrane region" description="Helical" evidence="5">
    <location>
        <begin position="342"/>
        <end position="366"/>
    </location>
</feature>
<feature type="transmembrane region" description="Helical" evidence="5">
    <location>
        <begin position="177"/>
        <end position="199"/>
    </location>
</feature>
<evidence type="ECO:0000313" key="7">
    <source>
        <dbReference type="EMBL" id="MDR6268164.1"/>
    </source>
</evidence>
<dbReference type="Pfam" id="PF07690">
    <property type="entry name" value="MFS_1"/>
    <property type="match status" value="1"/>
</dbReference>
<feature type="transmembrane region" description="Helical" evidence="5">
    <location>
        <begin position="372"/>
        <end position="395"/>
    </location>
</feature>
<feature type="transmembrane region" description="Helical" evidence="5">
    <location>
        <begin position="59"/>
        <end position="80"/>
    </location>
</feature>
<evidence type="ECO:0000256" key="3">
    <source>
        <dbReference type="ARBA" id="ARBA00022989"/>
    </source>
</evidence>
<dbReference type="PRINTS" id="PR01036">
    <property type="entry name" value="TCRTETB"/>
</dbReference>
<name>A0ABU1J6W6_9MICC</name>
<dbReference type="InterPro" id="IPR011701">
    <property type="entry name" value="MFS"/>
</dbReference>
<keyword evidence="4 5" id="KW-0472">Membrane</keyword>
<keyword evidence="8" id="KW-1185">Reference proteome</keyword>
<gene>
    <name evidence="7" type="ORF">JOE69_000402</name>
</gene>
<feature type="transmembrane region" description="Helical" evidence="5">
    <location>
        <begin position="286"/>
        <end position="303"/>
    </location>
</feature>
<accession>A0ABU1J6W6</accession>
<evidence type="ECO:0000256" key="1">
    <source>
        <dbReference type="ARBA" id="ARBA00004651"/>
    </source>
</evidence>
<dbReference type="Proteomes" id="UP001185069">
    <property type="component" value="Unassembled WGS sequence"/>
</dbReference>
<sequence length="480" mass="49050">MNVDEAAAKAVDADQTSIWAPRYLLTTLGMGSLILLPAFESLAVTTVMPAVSRDLGGEALYGLAFGMVFAAGMIGMVLAGSWADRRGPRHPLFAALLVFAAGLLLAGLAQSMPMLVLARAVQGIGGGALSVVIYVLVARIYPSALLPNVFAVFAAAWALPAVVGPFIAGMIAEQFHWRWVFLAVFLLLPLVLMLMLPGLKTQKTLSSGPQVSSAPPAPWVKRAVWAVLAALAMLVLGAAAEFAGGLAVLIAAAGLLGVVLTVRPLLPAGTLIARRGLPSMVMLRGMFSAAFSGTEVYLVLALVDHYRFSPAVAGLSLTVSALSWGLASQVQARTSTRVPHGLAVRIGAGLVCGAILAAVLATALAWPPSALIVIWFFGGAGMGFGLPRLSTLTLAEAPEGAQGAVGSALSMADSIGAAASLAIIGVVFGFVNSLRPMGPGADGLWPVFAALAVAAVFGVLAVLASGRTAVRKPYPVGMAE</sequence>
<feature type="transmembrane region" description="Helical" evidence="5">
    <location>
        <begin position="149"/>
        <end position="171"/>
    </location>
</feature>
<keyword evidence="2 5" id="KW-0812">Transmembrane</keyword>
<feature type="transmembrane region" description="Helical" evidence="5">
    <location>
        <begin position="23"/>
        <end position="39"/>
    </location>
</feature>
<keyword evidence="3 5" id="KW-1133">Transmembrane helix</keyword>
<feature type="transmembrane region" description="Helical" evidence="5">
    <location>
        <begin position="309"/>
        <end position="330"/>
    </location>
</feature>
<feature type="transmembrane region" description="Helical" evidence="5">
    <location>
        <begin position="92"/>
        <end position="110"/>
    </location>
</feature>
<evidence type="ECO:0000259" key="6">
    <source>
        <dbReference type="PROSITE" id="PS50850"/>
    </source>
</evidence>
<dbReference type="SUPFAM" id="SSF103473">
    <property type="entry name" value="MFS general substrate transporter"/>
    <property type="match status" value="1"/>
</dbReference>
<dbReference type="Gene3D" id="1.20.1250.20">
    <property type="entry name" value="MFS general substrate transporter like domains"/>
    <property type="match status" value="1"/>
</dbReference>
<dbReference type="PANTHER" id="PTHR23501:SF154">
    <property type="entry name" value="MULTIDRUG-EFFLUX TRANSPORTER RV1634-RELATED"/>
    <property type="match status" value="1"/>
</dbReference>
<dbReference type="PANTHER" id="PTHR23501">
    <property type="entry name" value="MAJOR FACILITATOR SUPERFAMILY"/>
    <property type="match status" value="1"/>
</dbReference>
<comment type="caution">
    <text evidence="7">The sequence shown here is derived from an EMBL/GenBank/DDBJ whole genome shotgun (WGS) entry which is preliminary data.</text>
</comment>
<feature type="transmembrane region" description="Helical" evidence="5">
    <location>
        <begin position="246"/>
        <end position="266"/>
    </location>
</feature>
<comment type="subcellular location">
    <subcellularLocation>
        <location evidence="1">Cell membrane</location>
        <topology evidence="1">Multi-pass membrane protein</topology>
    </subcellularLocation>
</comment>
<feature type="transmembrane region" description="Helical" evidence="5">
    <location>
        <begin position="407"/>
        <end position="431"/>
    </location>
</feature>
<protein>
    <submittedName>
        <fullName evidence="7">MFS family permease</fullName>
    </submittedName>
</protein>
<feature type="transmembrane region" description="Helical" evidence="5">
    <location>
        <begin position="219"/>
        <end position="240"/>
    </location>
</feature>
<proteinExistence type="predicted"/>
<dbReference type="InterPro" id="IPR036259">
    <property type="entry name" value="MFS_trans_sf"/>
</dbReference>
<dbReference type="PROSITE" id="PS50850">
    <property type="entry name" value="MFS"/>
    <property type="match status" value="1"/>
</dbReference>
<dbReference type="EMBL" id="JAVDQF010000001">
    <property type="protein sequence ID" value="MDR6268164.1"/>
    <property type="molecule type" value="Genomic_DNA"/>
</dbReference>
<evidence type="ECO:0000313" key="8">
    <source>
        <dbReference type="Proteomes" id="UP001185069"/>
    </source>
</evidence>
<dbReference type="RefSeq" id="WP_309795641.1">
    <property type="nucleotide sequence ID" value="NZ_BAAAHY010000006.1"/>
</dbReference>